<accession>A0A645HTI7</accession>
<sequence>MTHANDKTCLFDQGVERLQEELDFIQWRGAIVVDQHDESDAALAEDLPHEIESLLAGRPVQVNVPIAVEIDPAVIHRDGGGQLEPGSLIGGLRIRSDRVDIGK</sequence>
<organism evidence="1">
    <name type="scientific">bioreactor metagenome</name>
    <dbReference type="NCBI Taxonomy" id="1076179"/>
    <lineage>
        <taxon>unclassified sequences</taxon>
        <taxon>metagenomes</taxon>
        <taxon>ecological metagenomes</taxon>
    </lineage>
</organism>
<gene>
    <name evidence="1" type="ORF">SDC9_189726</name>
</gene>
<evidence type="ECO:0000313" key="1">
    <source>
        <dbReference type="EMBL" id="MPN42170.1"/>
    </source>
</evidence>
<name>A0A645HTI7_9ZZZZ</name>
<protein>
    <submittedName>
        <fullName evidence="1">Uncharacterized protein</fullName>
    </submittedName>
</protein>
<comment type="caution">
    <text evidence="1">The sequence shown here is derived from an EMBL/GenBank/DDBJ whole genome shotgun (WGS) entry which is preliminary data.</text>
</comment>
<dbReference type="AlphaFoldDB" id="A0A645HTI7"/>
<dbReference type="EMBL" id="VSSQ01099717">
    <property type="protein sequence ID" value="MPN42170.1"/>
    <property type="molecule type" value="Genomic_DNA"/>
</dbReference>
<reference evidence="1" key="1">
    <citation type="submission" date="2019-08" db="EMBL/GenBank/DDBJ databases">
        <authorList>
            <person name="Kucharzyk K."/>
            <person name="Murdoch R.W."/>
            <person name="Higgins S."/>
            <person name="Loffler F."/>
        </authorList>
    </citation>
    <scope>NUCLEOTIDE SEQUENCE</scope>
</reference>
<proteinExistence type="predicted"/>